<reference evidence="3" key="1">
    <citation type="submission" date="2016-10" db="EMBL/GenBank/DDBJ databases">
        <authorList>
            <person name="Varghese N."/>
            <person name="Submissions S."/>
        </authorList>
    </citation>
    <scope>NUCLEOTIDE SEQUENCE [LARGE SCALE GENOMIC DNA]</scope>
    <source>
        <strain evidence="3">S1b</strain>
    </source>
</reference>
<dbReference type="AlphaFoldDB" id="A0A1H9UF59"/>
<name>A0A1H9UF59_9FIRM</name>
<keyword evidence="1" id="KW-0472">Membrane</keyword>
<evidence type="ECO:0000256" key="1">
    <source>
        <dbReference type="SAM" id="Phobius"/>
    </source>
</evidence>
<dbReference type="Proteomes" id="UP000182471">
    <property type="component" value="Unassembled WGS sequence"/>
</dbReference>
<keyword evidence="1" id="KW-0812">Transmembrane</keyword>
<evidence type="ECO:0000313" key="2">
    <source>
        <dbReference type="EMBL" id="SES08086.1"/>
    </source>
</evidence>
<protein>
    <submittedName>
        <fullName evidence="2">Uncharacterized protein</fullName>
    </submittedName>
</protein>
<organism evidence="2 3">
    <name type="scientific">Lachnobacterium bovis</name>
    <dbReference type="NCBI Taxonomy" id="140626"/>
    <lineage>
        <taxon>Bacteria</taxon>
        <taxon>Bacillati</taxon>
        <taxon>Bacillota</taxon>
        <taxon>Clostridia</taxon>
        <taxon>Lachnospirales</taxon>
        <taxon>Lachnospiraceae</taxon>
        <taxon>Lachnobacterium</taxon>
    </lineage>
</organism>
<evidence type="ECO:0000313" key="3">
    <source>
        <dbReference type="Proteomes" id="UP000182471"/>
    </source>
</evidence>
<feature type="transmembrane region" description="Helical" evidence="1">
    <location>
        <begin position="12"/>
        <end position="31"/>
    </location>
</feature>
<keyword evidence="1" id="KW-1133">Transmembrane helix</keyword>
<dbReference type="EMBL" id="FOGW01000028">
    <property type="protein sequence ID" value="SES08086.1"/>
    <property type="molecule type" value="Genomic_DNA"/>
</dbReference>
<proteinExistence type="predicted"/>
<dbReference type="RefSeq" id="WP_074730905.1">
    <property type="nucleotide sequence ID" value="NZ_FOGW01000028.1"/>
</dbReference>
<sequence length="413" mass="48063">MKTAFKKIKKENVGLICITCILSIMTGVFYVNKDRAFAYFEYKDKIRNTEAKNHQFLSCDFKKLKVLKTRNNDYVIIAGGRNANSWFELVSKNEIGSYAYETQGVYFTGYTESLESQRNRNIKKFEYDVYNLDKEKITKKLDLKAMLNKYCKNYWWTSYDIRSNEVVYSADGKTYITAGCVNPINEYYYSTKKSANNNILFLKSYDHKYRGIEFNYDYNNIGTEVIYGGLYISLDQKDIVKSLLYTGENYRNIFKSVGESNSKLDSRDIKYNFILNRIKNKYDMKDYYSVADNNDIINKIKTTNDIDVGFATDYTNPFCKVKIEFNSSDLKSNMTNLFNKYPELKKYVGVKGKKITLFDHELENDDQVLQLFTPDGKPLSFAGVKDDKVGEITGVADYCQKMKAYNEAHLADE</sequence>
<keyword evidence="3" id="KW-1185">Reference proteome</keyword>
<accession>A0A1H9UF59</accession>
<gene>
    <name evidence="2" type="ORF">SAMN02910429_02084</name>
</gene>